<dbReference type="RefSeq" id="WP_050449535.1">
    <property type="nucleotide sequence ID" value="NZ_LGVG01000045.1"/>
</dbReference>
<dbReference type="AlphaFoldDB" id="A0AAW3HWW3"/>
<name>A0AAW3HWW3_9BURK</name>
<reference evidence="1 2" key="1">
    <citation type="submission" date="2015-07" db="EMBL/GenBank/DDBJ databases">
        <title>Draft genome of Achromobacter spanius.</title>
        <authorList>
            <person name="Wang X."/>
        </authorList>
    </citation>
    <scope>NUCLEOTIDE SEQUENCE [LARGE SCALE GENOMIC DNA]</scope>
    <source>
        <strain evidence="1 2">CGMCC9173</strain>
    </source>
</reference>
<gene>
    <name evidence="1" type="ORF">AFM18_24720</name>
</gene>
<organism evidence="1 2">
    <name type="scientific">Achromobacter spanius</name>
    <dbReference type="NCBI Taxonomy" id="217203"/>
    <lineage>
        <taxon>Bacteria</taxon>
        <taxon>Pseudomonadati</taxon>
        <taxon>Pseudomonadota</taxon>
        <taxon>Betaproteobacteria</taxon>
        <taxon>Burkholderiales</taxon>
        <taxon>Alcaligenaceae</taxon>
        <taxon>Achromobacter</taxon>
    </lineage>
</organism>
<evidence type="ECO:0000313" key="1">
    <source>
        <dbReference type="EMBL" id="KNE24623.1"/>
    </source>
</evidence>
<accession>A0AAW3HWW3</accession>
<dbReference type="Proteomes" id="UP000037511">
    <property type="component" value="Unassembled WGS sequence"/>
</dbReference>
<comment type="caution">
    <text evidence="1">The sequence shown here is derived from an EMBL/GenBank/DDBJ whole genome shotgun (WGS) entry which is preliminary data.</text>
</comment>
<dbReference type="EMBL" id="LGVG01000045">
    <property type="protein sequence ID" value="KNE24623.1"/>
    <property type="molecule type" value="Genomic_DNA"/>
</dbReference>
<evidence type="ECO:0008006" key="3">
    <source>
        <dbReference type="Google" id="ProtNLM"/>
    </source>
</evidence>
<proteinExistence type="predicted"/>
<sequence length="144" mass="16155">MSKSLSPSSDLFAPPRKRSPARVNSLSWILEPLERDAAYQRRKMFGCDAAYLDESLYLVVADREPPWNGVMVCTSREHHAALMADVPGLLVHPELGKWLYLPQTDEAFESHAAVLVALALDRDPRMGVAPKPKTSRRKSWRAAD</sequence>
<protein>
    <recommendedName>
        <fullName evidence="3">MmcQ/YjbR family DNA-binding protein</fullName>
    </recommendedName>
</protein>
<evidence type="ECO:0000313" key="2">
    <source>
        <dbReference type="Proteomes" id="UP000037511"/>
    </source>
</evidence>